<dbReference type="Pfam" id="PF00691">
    <property type="entry name" value="OmpA"/>
    <property type="match status" value="1"/>
</dbReference>
<keyword evidence="1" id="KW-0472">Membrane</keyword>
<dbReference type="OrthoDB" id="6028109at2"/>
<feature type="domain" description="OmpA-like" evidence="3">
    <location>
        <begin position="184"/>
        <end position="286"/>
    </location>
</feature>
<evidence type="ECO:0000256" key="2">
    <source>
        <dbReference type="SAM" id="SignalP"/>
    </source>
</evidence>
<dbReference type="RefSeq" id="WP_123770592.1">
    <property type="nucleotide sequence ID" value="NZ_RKQN01000003.1"/>
</dbReference>
<reference evidence="4 5" key="1">
    <citation type="submission" date="2018-11" db="EMBL/GenBank/DDBJ databases">
        <title>Genomic Encyclopedia of Type Strains, Phase IV (KMG-IV): sequencing the most valuable type-strain genomes for metagenomic binning, comparative biology and taxonomic classification.</title>
        <authorList>
            <person name="Goeker M."/>
        </authorList>
    </citation>
    <scope>NUCLEOTIDE SEQUENCE [LARGE SCALE GENOMIC DNA]</scope>
    <source>
        <strain evidence="4 5">DSM 25623</strain>
    </source>
</reference>
<dbReference type="Proteomes" id="UP000269708">
    <property type="component" value="Unassembled WGS sequence"/>
</dbReference>
<dbReference type="SUPFAM" id="SSF103088">
    <property type="entry name" value="OmpA-like"/>
    <property type="match status" value="1"/>
</dbReference>
<feature type="signal peptide" evidence="2">
    <location>
        <begin position="1"/>
        <end position="26"/>
    </location>
</feature>
<dbReference type="Gene3D" id="3.40.1520.20">
    <property type="match status" value="1"/>
</dbReference>
<keyword evidence="5" id="KW-1185">Reference proteome</keyword>
<feature type="chain" id="PRO_5018248568" evidence="2">
    <location>
        <begin position="27"/>
        <end position="286"/>
    </location>
</feature>
<dbReference type="PROSITE" id="PS51123">
    <property type="entry name" value="OMPA_2"/>
    <property type="match status" value="1"/>
</dbReference>
<evidence type="ECO:0000259" key="3">
    <source>
        <dbReference type="PROSITE" id="PS51123"/>
    </source>
</evidence>
<dbReference type="EMBL" id="RKQN01000003">
    <property type="protein sequence ID" value="RPE77008.1"/>
    <property type="molecule type" value="Genomic_DNA"/>
</dbReference>
<dbReference type="GO" id="GO:0016020">
    <property type="term" value="C:membrane"/>
    <property type="evidence" value="ECO:0007669"/>
    <property type="project" value="UniProtKB-UniRule"/>
</dbReference>
<keyword evidence="2" id="KW-0732">Signal</keyword>
<dbReference type="InterPro" id="IPR006665">
    <property type="entry name" value="OmpA-like"/>
</dbReference>
<evidence type="ECO:0000313" key="4">
    <source>
        <dbReference type="EMBL" id="RPE77008.1"/>
    </source>
</evidence>
<evidence type="ECO:0000256" key="1">
    <source>
        <dbReference type="PROSITE-ProRule" id="PRU00473"/>
    </source>
</evidence>
<dbReference type="Gene3D" id="3.30.1330.60">
    <property type="entry name" value="OmpA-like domain"/>
    <property type="match status" value="1"/>
</dbReference>
<sequence>MTEPRIRTPALRACAILMLLACLACSRGPQPHAPSTSASEADAAAVAPAAQFDARLSVANNGGRIRYDGQVGDEAARHAILAALERAYGRERIDGRLGLDPRAKPPGWLDGLPAFLAGFDLPGAAVVFAGRRIELGGRAAPAERAALLERAQRLYPGYAYAGLFEGAGAEPAAAAGLAPGADAAELVAALNRVPVRFEPGSARIDSASLDLLSRAAGALQARPEARLEIVGPYEATGLPEDDRALSQQRAEAIKVQLIVNGAHPAALVTRPGDAGTAQARFRLAGG</sequence>
<proteinExistence type="predicted"/>
<gene>
    <name evidence="4" type="ORF">EDC50_2261</name>
</gene>
<name>A0A3N4V3F6_9GAMM</name>
<comment type="caution">
    <text evidence="4">The sequence shown here is derived from an EMBL/GenBank/DDBJ whole genome shotgun (WGS) entry which is preliminary data.</text>
</comment>
<evidence type="ECO:0000313" key="5">
    <source>
        <dbReference type="Proteomes" id="UP000269708"/>
    </source>
</evidence>
<protein>
    <submittedName>
        <fullName evidence="4">OOP family OmpA-OmpF porin</fullName>
    </submittedName>
</protein>
<dbReference type="InterPro" id="IPR036737">
    <property type="entry name" value="OmpA-like_sf"/>
</dbReference>
<accession>A0A3N4V3F6</accession>
<organism evidence="4 5">
    <name type="scientific">Vulcaniibacterium tengchongense</name>
    <dbReference type="NCBI Taxonomy" id="1273429"/>
    <lineage>
        <taxon>Bacteria</taxon>
        <taxon>Pseudomonadati</taxon>
        <taxon>Pseudomonadota</taxon>
        <taxon>Gammaproteobacteria</taxon>
        <taxon>Lysobacterales</taxon>
        <taxon>Lysobacteraceae</taxon>
        <taxon>Vulcaniibacterium</taxon>
    </lineage>
</organism>
<dbReference type="AlphaFoldDB" id="A0A3N4V3F6"/>